<accession>A0ABR3U8Q4</accession>
<evidence type="ECO:0000313" key="2">
    <source>
        <dbReference type="EMBL" id="KAL1792893.1"/>
    </source>
</evidence>
<name>A0ABR3U8Q4_9PLEO</name>
<feature type="compositionally biased region" description="Basic and acidic residues" evidence="1">
    <location>
        <begin position="16"/>
        <end position="33"/>
    </location>
</feature>
<protein>
    <submittedName>
        <fullName evidence="2">Uncharacterized protein</fullName>
    </submittedName>
</protein>
<dbReference type="Proteomes" id="UP001578633">
    <property type="component" value="Chromosome 9"/>
</dbReference>
<comment type="caution">
    <text evidence="2">The sequence shown here is derived from an EMBL/GenBank/DDBJ whole genome shotgun (WGS) entry which is preliminary data.</text>
</comment>
<reference evidence="2 3" key="1">
    <citation type="submission" date="2024-09" db="EMBL/GenBank/DDBJ databases">
        <title>T2T genomes of carrot and Alternaria dauci and their utility for understanding host-pathogen interaction during carrot leaf blight disease.</title>
        <authorList>
            <person name="Liu W."/>
            <person name="Xu S."/>
            <person name="Ou C."/>
            <person name="Liu X."/>
            <person name="Zhuang F."/>
            <person name="Deng X.W."/>
        </authorList>
    </citation>
    <scope>NUCLEOTIDE SEQUENCE [LARGE SCALE GENOMIC DNA]</scope>
    <source>
        <strain evidence="2 3">A2016</strain>
    </source>
</reference>
<feature type="region of interest" description="Disordered" evidence="1">
    <location>
        <begin position="1"/>
        <end position="43"/>
    </location>
</feature>
<organism evidence="2 3">
    <name type="scientific">Alternaria dauci</name>
    <dbReference type="NCBI Taxonomy" id="48095"/>
    <lineage>
        <taxon>Eukaryota</taxon>
        <taxon>Fungi</taxon>
        <taxon>Dikarya</taxon>
        <taxon>Ascomycota</taxon>
        <taxon>Pezizomycotina</taxon>
        <taxon>Dothideomycetes</taxon>
        <taxon>Pleosporomycetidae</taxon>
        <taxon>Pleosporales</taxon>
        <taxon>Pleosporineae</taxon>
        <taxon>Pleosporaceae</taxon>
        <taxon>Alternaria</taxon>
        <taxon>Alternaria sect. Porri</taxon>
    </lineage>
</organism>
<dbReference type="EMBL" id="JBHGVX010000009">
    <property type="protein sequence ID" value="KAL1792893.1"/>
    <property type="molecule type" value="Genomic_DNA"/>
</dbReference>
<dbReference type="GeneID" id="96089722"/>
<dbReference type="RefSeq" id="XP_069303477.1">
    <property type="nucleotide sequence ID" value="XM_069455591.1"/>
</dbReference>
<evidence type="ECO:0000256" key="1">
    <source>
        <dbReference type="SAM" id="MobiDB-lite"/>
    </source>
</evidence>
<proteinExistence type="predicted"/>
<evidence type="ECO:0000313" key="3">
    <source>
        <dbReference type="Proteomes" id="UP001578633"/>
    </source>
</evidence>
<keyword evidence="3" id="KW-1185">Reference proteome</keyword>
<sequence>MPPKTTTRPKKRKKRDASPENDRNHCTKARKIEAPQIDLPRTQAQPQNVARLPRGLRGPKGIKLKQIQYHKFNEDIPIYHYAASFLSVPNFRSMLNRQQHGYVNYLLGGDPLASTPTPPGDETPPGCLEVGYLPSVFMLGGSALGFRLPSNPPATQWLCFDRDSVAGAAASEEVG</sequence>
<gene>
    <name evidence="2" type="ORF">ACET3X_009400</name>
</gene>